<dbReference type="OrthoDB" id="5823275at2759"/>
<dbReference type="EMBL" id="CAJGYM010000006">
    <property type="protein sequence ID" value="CAD6187559.1"/>
    <property type="molecule type" value="Genomic_DNA"/>
</dbReference>
<gene>
    <name evidence="3" type="ORF">CAUJ_LOCUS3478</name>
</gene>
<dbReference type="Pfam" id="PF07062">
    <property type="entry name" value="Clc-like"/>
    <property type="match status" value="1"/>
</dbReference>
<evidence type="ECO:0008006" key="5">
    <source>
        <dbReference type="Google" id="ProtNLM"/>
    </source>
</evidence>
<feature type="transmembrane region" description="Helical" evidence="1">
    <location>
        <begin position="228"/>
        <end position="250"/>
    </location>
</feature>
<feature type="chain" id="PRO_5035726281" description="Clc-like protein" evidence="2">
    <location>
        <begin position="21"/>
        <end position="355"/>
    </location>
</feature>
<evidence type="ECO:0000313" key="3">
    <source>
        <dbReference type="EMBL" id="CAD6187559.1"/>
    </source>
</evidence>
<evidence type="ECO:0000256" key="2">
    <source>
        <dbReference type="SAM" id="SignalP"/>
    </source>
</evidence>
<dbReference type="InterPro" id="IPR010761">
    <property type="entry name" value="Clc_prot-like"/>
</dbReference>
<organism evidence="3 4">
    <name type="scientific">Caenorhabditis auriculariae</name>
    <dbReference type="NCBI Taxonomy" id="2777116"/>
    <lineage>
        <taxon>Eukaryota</taxon>
        <taxon>Metazoa</taxon>
        <taxon>Ecdysozoa</taxon>
        <taxon>Nematoda</taxon>
        <taxon>Chromadorea</taxon>
        <taxon>Rhabditida</taxon>
        <taxon>Rhabditina</taxon>
        <taxon>Rhabditomorpha</taxon>
        <taxon>Rhabditoidea</taxon>
        <taxon>Rhabditidae</taxon>
        <taxon>Peloderinae</taxon>
        <taxon>Caenorhabditis</taxon>
    </lineage>
</organism>
<proteinExistence type="predicted"/>
<name>A0A8S1GW77_9PELO</name>
<dbReference type="PANTHER" id="PTHR35574">
    <property type="entry name" value="PUTATIVE-RELATED"/>
    <property type="match status" value="1"/>
</dbReference>
<dbReference type="Gene3D" id="1.20.140.150">
    <property type="match status" value="1"/>
</dbReference>
<keyword evidence="4" id="KW-1185">Reference proteome</keyword>
<keyword evidence="2" id="KW-0732">Signal</keyword>
<keyword evidence="1" id="KW-0472">Membrane</keyword>
<feature type="transmembrane region" description="Helical" evidence="1">
    <location>
        <begin position="303"/>
        <end position="327"/>
    </location>
</feature>
<keyword evidence="1" id="KW-0812">Transmembrane</keyword>
<feature type="transmembrane region" description="Helical" evidence="1">
    <location>
        <begin position="257"/>
        <end position="283"/>
    </location>
</feature>
<accession>A0A8S1GW77</accession>
<comment type="caution">
    <text evidence="3">The sequence shown here is derived from an EMBL/GenBank/DDBJ whole genome shotgun (WGS) entry which is preliminary data.</text>
</comment>
<dbReference type="PANTHER" id="PTHR35574:SF1">
    <property type="entry name" value="CLC-LIKE PROTEIN"/>
    <property type="match status" value="1"/>
</dbReference>
<protein>
    <recommendedName>
        <fullName evidence="5">Clc-like protein</fullName>
    </recommendedName>
</protein>
<evidence type="ECO:0000256" key="1">
    <source>
        <dbReference type="SAM" id="Phobius"/>
    </source>
</evidence>
<reference evidence="3" key="1">
    <citation type="submission" date="2020-10" db="EMBL/GenBank/DDBJ databases">
        <authorList>
            <person name="Kikuchi T."/>
        </authorList>
    </citation>
    <scope>NUCLEOTIDE SEQUENCE</scope>
    <source>
        <strain evidence="3">NKZ352</strain>
    </source>
</reference>
<evidence type="ECO:0000313" key="4">
    <source>
        <dbReference type="Proteomes" id="UP000835052"/>
    </source>
</evidence>
<sequence>MFRAFVCIVLFAGLIIGSEGLRFRRQTFYYDEELRSYAHPHPGTKVHQGYLQRYAPQDWPRWYSRNMMKWTGLSRMSPYEKTDARCVYVGVGSMALRYDAFYRRPVLDDGMSEQKSTGMQTVVIISSLILVILAFGLQAAGVMSPSWQVVDIREFRATHHHGLWLDCTRPQLHLVSRIDRSDDNLPLHCTYKFDFSASQIIDENIEDIDQNSAAGESEHHQFYGWHKAVLGFMGTALALGGISLLCGLCAPCNSALAVVYAILVGITVFTSICGDGIFFFAAHRVDSRFVQGLVGTYEQMIGIAFYLHMIGTFISFFAFILATICAYQMLRKSQEQEVLPMRELAPLHDARFSRI</sequence>
<dbReference type="Proteomes" id="UP000835052">
    <property type="component" value="Unassembled WGS sequence"/>
</dbReference>
<keyword evidence="1" id="KW-1133">Transmembrane helix</keyword>
<dbReference type="GO" id="GO:0016020">
    <property type="term" value="C:membrane"/>
    <property type="evidence" value="ECO:0007669"/>
    <property type="project" value="InterPro"/>
</dbReference>
<dbReference type="AlphaFoldDB" id="A0A8S1GW77"/>
<feature type="signal peptide" evidence="2">
    <location>
        <begin position="1"/>
        <end position="20"/>
    </location>
</feature>
<feature type="transmembrane region" description="Helical" evidence="1">
    <location>
        <begin position="121"/>
        <end position="140"/>
    </location>
</feature>